<sequence length="401" mass="46364">MMATPRASSAFGGRMKKVLQRIWAGAKRYRKAMRTAQMMEHSDIPPPPYTRFIEDVVEEALIRKSNKGTGLKTTEDLVSKPNTNAVPKLSEDTVSKPTSSSDQKPIEKTVIRSTPISQLERDYSAFAYPRLILLTENKLDTVKLLRSILVFVMFITFHAELDIISTDTGRLFPWNTTITTRTDADPSKFFHWDVFEITYDVCTLVRYLEQQLRDNRWFSVRREHKDLITKLVLKPAESLMIQADYVLEILGTFEQDGFVGDSIDYYTLVDYWKRQKPQNLPRSPSSILDLGDTLASHASLIVSLNLQDEQQSELENSMAKYIEKRNLNKIQMSETLKQTTLEELKYRPHGICCWPIRDGYIDLFRMLGKVDGSCWRDVLKLERERRRDQSELPPRAIGITL</sequence>
<proteinExistence type="predicted"/>
<evidence type="ECO:0000313" key="2">
    <source>
        <dbReference type="EMBL" id="KAJ4353444.1"/>
    </source>
</evidence>
<dbReference type="RefSeq" id="XP_056071218.1">
    <property type="nucleotide sequence ID" value="XM_056213951.1"/>
</dbReference>
<evidence type="ECO:0000256" key="1">
    <source>
        <dbReference type="SAM" id="MobiDB-lite"/>
    </source>
</evidence>
<feature type="region of interest" description="Disordered" evidence="1">
    <location>
        <begin position="71"/>
        <end position="106"/>
    </location>
</feature>
<dbReference type="GeneID" id="80908703"/>
<dbReference type="EMBL" id="JAPEUX010000004">
    <property type="protein sequence ID" value="KAJ4353444.1"/>
    <property type="molecule type" value="Genomic_DNA"/>
</dbReference>
<dbReference type="Proteomes" id="UP001140513">
    <property type="component" value="Unassembled WGS sequence"/>
</dbReference>
<reference evidence="2" key="1">
    <citation type="submission" date="2022-10" db="EMBL/GenBank/DDBJ databases">
        <title>Tapping the CABI collections for fungal endophytes: first genome assemblies for Collariella, Neodidymelliopsis, Ascochyta clinopodiicola, Didymella pomorum, Didymosphaeria variabile, Neocosmospora piperis and Neocucurbitaria cava.</title>
        <authorList>
            <person name="Hill R."/>
        </authorList>
    </citation>
    <scope>NUCLEOTIDE SEQUENCE</scope>
    <source>
        <strain evidence="2">IMI 356815</strain>
    </source>
</reference>
<name>A0A9W8XL41_9PLEO</name>
<protein>
    <submittedName>
        <fullName evidence="2">Uncharacterized protein</fullName>
    </submittedName>
</protein>
<keyword evidence="3" id="KW-1185">Reference proteome</keyword>
<gene>
    <name evidence="2" type="ORF">N0V89_005173</name>
</gene>
<comment type="caution">
    <text evidence="2">The sequence shown here is derived from an EMBL/GenBank/DDBJ whole genome shotgun (WGS) entry which is preliminary data.</text>
</comment>
<dbReference type="OrthoDB" id="3772616at2759"/>
<evidence type="ECO:0000313" key="3">
    <source>
        <dbReference type="Proteomes" id="UP001140513"/>
    </source>
</evidence>
<dbReference type="AlphaFoldDB" id="A0A9W8XL41"/>
<organism evidence="2 3">
    <name type="scientific">Didymosphaeria variabile</name>
    <dbReference type="NCBI Taxonomy" id="1932322"/>
    <lineage>
        <taxon>Eukaryota</taxon>
        <taxon>Fungi</taxon>
        <taxon>Dikarya</taxon>
        <taxon>Ascomycota</taxon>
        <taxon>Pezizomycotina</taxon>
        <taxon>Dothideomycetes</taxon>
        <taxon>Pleosporomycetidae</taxon>
        <taxon>Pleosporales</taxon>
        <taxon>Massarineae</taxon>
        <taxon>Didymosphaeriaceae</taxon>
        <taxon>Didymosphaeria</taxon>
    </lineage>
</organism>
<accession>A0A9W8XL41</accession>